<feature type="domain" description="NADH:flavin oxidoreductase/NADH oxidase N-terminal" evidence="5">
    <location>
        <begin position="362"/>
        <end position="691"/>
    </location>
</feature>
<dbReference type="PANTHER" id="PTHR22893">
    <property type="entry name" value="NADH OXIDOREDUCTASE-RELATED"/>
    <property type="match status" value="1"/>
</dbReference>
<dbReference type="Proteomes" id="UP000286510">
    <property type="component" value="Unassembled WGS sequence"/>
</dbReference>
<dbReference type="EMBL" id="QUTF01015473">
    <property type="protein sequence ID" value="RHZ09267.1"/>
    <property type="molecule type" value="Genomic_DNA"/>
</dbReference>
<dbReference type="Gene3D" id="3.20.20.70">
    <property type="entry name" value="Aldolase class I"/>
    <property type="match status" value="2"/>
</dbReference>
<evidence type="ECO:0000313" key="6">
    <source>
        <dbReference type="EMBL" id="RHZ07136.1"/>
    </source>
</evidence>
<dbReference type="Proteomes" id="UP000266196">
    <property type="component" value="Unassembled WGS sequence"/>
</dbReference>
<dbReference type="AlphaFoldDB" id="A0A397EXE5"/>
<dbReference type="GO" id="GO:0010181">
    <property type="term" value="F:FMN binding"/>
    <property type="evidence" value="ECO:0007669"/>
    <property type="project" value="InterPro"/>
</dbReference>
<keyword evidence="3" id="KW-0560">Oxidoreductase</keyword>
<evidence type="ECO:0000313" key="9">
    <source>
        <dbReference type="Proteomes" id="UP000286510"/>
    </source>
</evidence>
<dbReference type="FunFam" id="3.20.20.70:FF:000059">
    <property type="entry name" value="N-ethylmaleimide reductase, FMN-linked"/>
    <property type="match status" value="2"/>
</dbReference>
<evidence type="ECO:0000256" key="2">
    <source>
        <dbReference type="ARBA" id="ARBA00005979"/>
    </source>
</evidence>
<proteinExistence type="inferred from homology"/>
<dbReference type="EMBL" id="QUTE01012458">
    <property type="protein sequence ID" value="RHZ07136.1"/>
    <property type="molecule type" value="Genomic_DNA"/>
</dbReference>
<feature type="region of interest" description="Disordered" evidence="4">
    <location>
        <begin position="723"/>
        <end position="748"/>
    </location>
</feature>
<protein>
    <recommendedName>
        <fullName evidence="5">NADH:flavin oxidoreductase/NADH oxidase N-terminal domain-containing protein</fullName>
    </recommendedName>
</protein>
<evidence type="ECO:0000256" key="3">
    <source>
        <dbReference type="ARBA" id="ARBA00023002"/>
    </source>
</evidence>
<organism evidence="6 8">
    <name type="scientific">Aphanomyces astaci</name>
    <name type="common">Crayfish plague agent</name>
    <dbReference type="NCBI Taxonomy" id="112090"/>
    <lineage>
        <taxon>Eukaryota</taxon>
        <taxon>Sar</taxon>
        <taxon>Stramenopiles</taxon>
        <taxon>Oomycota</taxon>
        <taxon>Saprolegniomycetes</taxon>
        <taxon>Saprolegniales</taxon>
        <taxon>Verrucalvaceae</taxon>
        <taxon>Aphanomyces</taxon>
    </lineage>
</organism>
<feature type="domain" description="NADH:flavin oxidoreductase/NADH oxidase N-terminal" evidence="5">
    <location>
        <begin position="8"/>
        <end position="337"/>
    </location>
</feature>
<dbReference type="SUPFAM" id="SSF51395">
    <property type="entry name" value="FMN-linked oxidoreductases"/>
    <property type="match status" value="2"/>
</dbReference>
<evidence type="ECO:0000313" key="7">
    <source>
        <dbReference type="EMBL" id="RHZ09267.1"/>
    </source>
</evidence>
<feature type="compositionally biased region" description="Low complexity" evidence="4">
    <location>
        <begin position="723"/>
        <end position="734"/>
    </location>
</feature>
<evidence type="ECO:0000256" key="1">
    <source>
        <dbReference type="ARBA" id="ARBA00001917"/>
    </source>
</evidence>
<dbReference type="VEuPathDB" id="FungiDB:H257_15205"/>
<evidence type="ECO:0000256" key="4">
    <source>
        <dbReference type="SAM" id="MobiDB-lite"/>
    </source>
</evidence>
<dbReference type="InterPro" id="IPR013785">
    <property type="entry name" value="Aldolase_TIM"/>
</dbReference>
<comment type="similarity">
    <text evidence="2">Belongs to the NADH:flavin oxidoreductase/NADH oxidase family.</text>
</comment>
<dbReference type="InterPro" id="IPR001155">
    <property type="entry name" value="OxRdtase_FMN_N"/>
</dbReference>
<dbReference type="PANTHER" id="PTHR22893:SF91">
    <property type="entry name" value="NADPH DEHYDROGENASE 2-RELATED"/>
    <property type="match status" value="1"/>
</dbReference>
<accession>A0A397EXE5</accession>
<gene>
    <name evidence="7" type="ORF">DYB26_010894</name>
    <name evidence="6" type="ORF">DYB31_007327</name>
</gene>
<name>A0A397EXE5_APHAT</name>
<dbReference type="InterPro" id="IPR045247">
    <property type="entry name" value="Oye-like"/>
</dbReference>
<reference evidence="8 9" key="1">
    <citation type="submission" date="2018-08" db="EMBL/GenBank/DDBJ databases">
        <title>Aphanomyces genome sequencing and annotation.</title>
        <authorList>
            <person name="Minardi D."/>
            <person name="Oidtmann B."/>
            <person name="Van Der Giezen M."/>
            <person name="Studholme D.J."/>
        </authorList>
    </citation>
    <scope>NUCLEOTIDE SEQUENCE [LARGE SCALE GENOMIC DNA]</scope>
    <source>
        <strain evidence="6 8">197901</strain>
        <strain evidence="7 9">FDL457</strain>
    </source>
</reference>
<dbReference type="GO" id="GO:0016628">
    <property type="term" value="F:oxidoreductase activity, acting on the CH-CH group of donors, NAD or NADP as acceptor"/>
    <property type="evidence" value="ECO:0007669"/>
    <property type="project" value="UniProtKB-ARBA"/>
</dbReference>
<dbReference type="Pfam" id="PF00724">
    <property type="entry name" value="Oxidored_FMN"/>
    <property type="match status" value="2"/>
</dbReference>
<evidence type="ECO:0000259" key="5">
    <source>
        <dbReference type="Pfam" id="PF00724"/>
    </source>
</evidence>
<evidence type="ECO:0000313" key="8">
    <source>
        <dbReference type="Proteomes" id="UP000266196"/>
    </source>
</evidence>
<comment type="cofactor">
    <cofactor evidence="1">
        <name>FMN</name>
        <dbReference type="ChEBI" id="CHEBI:58210"/>
    </cofactor>
</comment>
<dbReference type="GO" id="GO:0005829">
    <property type="term" value="C:cytosol"/>
    <property type="evidence" value="ECO:0007669"/>
    <property type="project" value="UniProtKB-ARBA"/>
</dbReference>
<sequence>MPNPTTTLFTPIQVGSNALANRIFMAPLTRTRAGSTHVPNALMAEYYAQRASAGLIVAECTMIAPNTSAFGGEPGLYTSDQFAGWKRVTDAVHAKGGKIFLQIWHGGRAAHPDHNDGHENVAPSALIIEGEVHTSKGKVPNVLPRALTEVEIAEIVQQFATAASNAINEAGFDGVEIHGANGYLIDQFLRDGSNHRTDGYGGSLENRTRFLSEVVDAVTKAVGADKVGIRFSPLNSYNSMLDSNPVALSEQLAKISQQFNLAYVHVMRADFFQAQKGDVVPIFRHHFKNVLIVNMGYTKDEANEAIANGLVDAVAFGTAFLANPDLPARFAQGAELNAPDSATFYTGDAKGYTDYPTLSRTLFTPIQVGSNALANRIFMAPLTRTRAGPTHVPNALMAEYYAQRASAGLIVAECTMIAPNTSAFGGEPGLYTSDQFVGWKRVTDAVHAKGGKIFLQIWHGGRAAHPDHNDGHENVAPSALIIEGEVHTSKGKVPNVLPRALTEVEIAEIVQQFATAASNAINEAGFDGVEIHGANGYLIDQFLRDGSNHRTDGYGGSLENRTRFLSEVVDAVTKAVGADKVGIRFSPLNSYNSMLDSNPVALSEQLAKISQQFNLAYVHVMRADFFQAQKGDVVPIFRHHFKNVLIVNMGYTKDEANEAIAIGLVDAVAFGTAFLANPDLPARFAQGAELNAPDSATFYTGDAKGYTDYPFLTTASPPSSTVATTQSVAASAETTVERPPSPALDPAAEASSKCSCSIM</sequence>
<comment type="caution">
    <text evidence="6">The sequence shown here is derived from an EMBL/GenBank/DDBJ whole genome shotgun (WGS) entry which is preliminary data.</text>
</comment>
<dbReference type="CDD" id="cd02933">
    <property type="entry name" value="OYE_like_FMN"/>
    <property type="match status" value="2"/>
</dbReference>